<evidence type="ECO:0000313" key="1">
    <source>
        <dbReference type="EMBL" id="MDT9592625.1"/>
    </source>
</evidence>
<reference evidence="1 2" key="1">
    <citation type="submission" date="2023-08" db="EMBL/GenBank/DDBJ databases">
        <title>Nocardioides seae sp. nov., a bacterium isolated from a soil.</title>
        <authorList>
            <person name="Wang X."/>
        </authorList>
    </citation>
    <scope>NUCLEOTIDE SEQUENCE [LARGE SCALE GENOMIC DNA]</scope>
    <source>
        <strain evidence="1 2">YZH12</strain>
    </source>
</reference>
<protein>
    <recommendedName>
        <fullName evidence="3">T4 beta protein</fullName>
    </recommendedName>
</protein>
<name>A0ABU3PTS4_9ACTN</name>
<evidence type="ECO:0008006" key="3">
    <source>
        <dbReference type="Google" id="ProtNLM"/>
    </source>
</evidence>
<dbReference type="Pfam" id="PF14350">
    <property type="entry name" value="Beta_protein"/>
    <property type="match status" value="1"/>
</dbReference>
<evidence type="ECO:0000313" key="2">
    <source>
        <dbReference type="Proteomes" id="UP001268542"/>
    </source>
</evidence>
<dbReference type="RefSeq" id="WP_315732048.1">
    <property type="nucleotide sequence ID" value="NZ_JAVYII010000002.1"/>
</dbReference>
<keyword evidence="2" id="KW-1185">Reference proteome</keyword>
<dbReference type="Proteomes" id="UP001268542">
    <property type="component" value="Unassembled WGS sequence"/>
</dbReference>
<accession>A0ABU3PTS4</accession>
<comment type="caution">
    <text evidence="1">The sequence shown here is derived from an EMBL/GenBank/DDBJ whole genome shotgun (WGS) entry which is preliminary data.</text>
</comment>
<sequence>MVSAGVALTDSDYVCVLKTKQAELDCLSGIVRDAFVPLFEAPSRERAAGLVVKWGAGSDVCWVQPLNIEGLDDPSWGAEIDDIFSTLRAGSVAAVPVATLEEVPDAIAALANVIATDGRGIVLRLDAEDLAVSTPAVTSSDLVDFMTSYSVVHSDIDLVIDATLVRSSVASRISIIESALKVIPTIGAWRSLILTFSAFPDDMGNKMGRSTVGSFDRADRDAYLSLVSRGLPRDATYGDCGIGLPTYPNSDAAWSPIPNIKYTDVAEWRVHRGASKSAPSPQYVQLAKDLAAAPYYRGSGFSHGDGYIASVASGTSAGPGNATTYLRAGLSHHIEHVLDRLATHGEP</sequence>
<organism evidence="1 2">
    <name type="scientific">Nocardioides imazamoxiresistens</name>
    <dbReference type="NCBI Taxonomy" id="3231893"/>
    <lineage>
        <taxon>Bacteria</taxon>
        <taxon>Bacillati</taxon>
        <taxon>Actinomycetota</taxon>
        <taxon>Actinomycetes</taxon>
        <taxon>Propionibacteriales</taxon>
        <taxon>Nocardioidaceae</taxon>
        <taxon>Nocardioides</taxon>
    </lineage>
</organism>
<dbReference type="InterPro" id="IPR025683">
    <property type="entry name" value="Protein_beta"/>
</dbReference>
<gene>
    <name evidence="1" type="ORF">RDV89_06085</name>
</gene>
<dbReference type="EMBL" id="JAVYII010000002">
    <property type="protein sequence ID" value="MDT9592625.1"/>
    <property type="molecule type" value="Genomic_DNA"/>
</dbReference>
<proteinExistence type="predicted"/>